<evidence type="ECO:0000256" key="3">
    <source>
        <dbReference type="ARBA" id="ARBA00022989"/>
    </source>
</evidence>
<comment type="caution">
    <text evidence="6">The sequence shown here is derived from an EMBL/GenBank/DDBJ whole genome shotgun (WGS) entry which is preliminary data.</text>
</comment>
<organism evidence="6 7">
    <name type="scientific">Faecalibacterium gallinarum</name>
    <dbReference type="NCBI Taxonomy" id="2903556"/>
    <lineage>
        <taxon>Bacteria</taxon>
        <taxon>Bacillati</taxon>
        <taxon>Bacillota</taxon>
        <taxon>Clostridia</taxon>
        <taxon>Eubacteriales</taxon>
        <taxon>Oscillospiraceae</taxon>
        <taxon>Faecalibacterium</taxon>
    </lineage>
</organism>
<evidence type="ECO:0000313" key="6">
    <source>
        <dbReference type="EMBL" id="GJN64295.1"/>
    </source>
</evidence>
<proteinExistence type="predicted"/>
<feature type="transmembrane region" description="Helical" evidence="5">
    <location>
        <begin position="176"/>
        <end position="194"/>
    </location>
</feature>
<feature type="transmembrane region" description="Helical" evidence="5">
    <location>
        <begin position="57"/>
        <end position="87"/>
    </location>
</feature>
<sequence length="213" mass="24662">MNWFDKLERRFGRWSIPNLTSILVGGQIVVYAVALFVNRNIASSLSLYAPAVLSGEVWRLVTFLFVPYAGGGILGFVLEAYFLWFIGTALEREWGDFRYNLYILLGALGAILAAFVTGWADTYCLILSLLLAFAALYPEMQVLLFFVLPIRVKYLGIFSGAIFLLSFISAGWWTRLNYLLCMLGYIVFFGPVLYRNLRAWYRREQWKRNNRRW</sequence>
<keyword evidence="3 5" id="KW-1133">Transmembrane helix</keyword>
<feature type="transmembrane region" description="Helical" evidence="5">
    <location>
        <begin position="126"/>
        <end position="147"/>
    </location>
</feature>
<dbReference type="EMBL" id="BQKV01000027">
    <property type="protein sequence ID" value="GJN64295.1"/>
    <property type="molecule type" value="Genomic_DNA"/>
</dbReference>
<dbReference type="InterPro" id="IPR035952">
    <property type="entry name" value="Rhomboid-like_sf"/>
</dbReference>
<keyword evidence="2 5" id="KW-0812">Transmembrane</keyword>
<comment type="subcellular location">
    <subcellularLocation>
        <location evidence="1">Membrane</location>
        <topology evidence="1">Multi-pass membrane protein</topology>
    </subcellularLocation>
</comment>
<protein>
    <recommendedName>
        <fullName evidence="8">Rhomboid family intramembrane serine protease</fullName>
    </recommendedName>
</protein>
<evidence type="ECO:0000313" key="7">
    <source>
        <dbReference type="Proteomes" id="UP001055185"/>
    </source>
</evidence>
<feature type="transmembrane region" description="Helical" evidence="5">
    <location>
        <begin position="16"/>
        <end position="37"/>
    </location>
</feature>
<name>A0AA37IXW8_9FIRM</name>
<dbReference type="RefSeq" id="WP_238316526.1">
    <property type="nucleotide sequence ID" value="NZ_BQKV01000027.1"/>
</dbReference>
<dbReference type="GO" id="GO:0016020">
    <property type="term" value="C:membrane"/>
    <property type="evidence" value="ECO:0007669"/>
    <property type="project" value="UniProtKB-SubCell"/>
</dbReference>
<dbReference type="SUPFAM" id="SSF144091">
    <property type="entry name" value="Rhomboid-like"/>
    <property type="match status" value="1"/>
</dbReference>
<evidence type="ECO:0000256" key="2">
    <source>
        <dbReference type="ARBA" id="ARBA00022692"/>
    </source>
</evidence>
<evidence type="ECO:0008006" key="8">
    <source>
        <dbReference type="Google" id="ProtNLM"/>
    </source>
</evidence>
<dbReference type="Gene3D" id="1.20.1540.10">
    <property type="entry name" value="Rhomboid-like"/>
    <property type="match status" value="1"/>
</dbReference>
<feature type="transmembrane region" description="Helical" evidence="5">
    <location>
        <begin position="99"/>
        <end position="120"/>
    </location>
</feature>
<feature type="transmembrane region" description="Helical" evidence="5">
    <location>
        <begin position="154"/>
        <end position="170"/>
    </location>
</feature>
<gene>
    <name evidence="6" type="ORF">JCM17207_09200</name>
</gene>
<keyword evidence="7" id="KW-1185">Reference proteome</keyword>
<dbReference type="AlphaFoldDB" id="A0AA37IXW8"/>
<keyword evidence="4 5" id="KW-0472">Membrane</keyword>
<dbReference type="Proteomes" id="UP001055185">
    <property type="component" value="Unassembled WGS sequence"/>
</dbReference>
<evidence type="ECO:0000256" key="1">
    <source>
        <dbReference type="ARBA" id="ARBA00004141"/>
    </source>
</evidence>
<evidence type="ECO:0000256" key="5">
    <source>
        <dbReference type="SAM" id="Phobius"/>
    </source>
</evidence>
<accession>A0AA37IXW8</accession>
<reference evidence="6" key="1">
    <citation type="journal article" date="2022" name="Int. J. Syst. Evol. Microbiol.">
        <title>Genome-based, phenotypic and chemotaxonomic classification of Faecalibacterium strains: proposal of three novel species Faecalibacterium duncaniae sp. nov., Faecalibacterium hattorii sp. nov. and Faecalibacterium gallinarum sp. nov. .</title>
        <authorList>
            <person name="Sakamoto M."/>
            <person name="Sakurai N."/>
            <person name="Tanno H."/>
            <person name="Iino T."/>
            <person name="Ohkuma M."/>
            <person name="Endo A."/>
        </authorList>
    </citation>
    <scope>NUCLEOTIDE SEQUENCE</scope>
    <source>
        <strain evidence="6">JCM 17207</strain>
    </source>
</reference>
<evidence type="ECO:0000256" key="4">
    <source>
        <dbReference type="ARBA" id="ARBA00023136"/>
    </source>
</evidence>